<evidence type="ECO:0000313" key="1">
    <source>
        <dbReference type="EMBL" id="MET3654054.1"/>
    </source>
</evidence>
<protein>
    <submittedName>
        <fullName evidence="1">Uncharacterized protein</fullName>
    </submittedName>
</protein>
<reference evidence="1 2" key="1">
    <citation type="submission" date="2024-06" db="EMBL/GenBank/DDBJ databases">
        <title>Sorghum-associated microbial communities from plants grown in Nebraska, USA.</title>
        <authorList>
            <person name="Schachtman D."/>
        </authorList>
    </citation>
    <scope>NUCLEOTIDE SEQUENCE [LARGE SCALE GENOMIC DNA]</scope>
    <source>
        <strain evidence="1 2">1073</strain>
    </source>
</reference>
<gene>
    <name evidence="1" type="ORF">ABIC75_003792</name>
</gene>
<dbReference type="Proteomes" id="UP001549184">
    <property type="component" value="Unassembled WGS sequence"/>
</dbReference>
<comment type="caution">
    <text evidence="1">The sequence shown here is derived from an EMBL/GenBank/DDBJ whole genome shotgun (WGS) entry which is preliminary data.</text>
</comment>
<organism evidence="1 2">
    <name type="scientific">Dyella japonica</name>
    <dbReference type="NCBI Taxonomy" id="231455"/>
    <lineage>
        <taxon>Bacteria</taxon>
        <taxon>Pseudomonadati</taxon>
        <taxon>Pseudomonadota</taxon>
        <taxon>Gammaproteobacteria</taxon>
        <taxon>Lysobacterales</taxon>
        <taxon>Rhodanobacteraceae</taxon>
        <taxon>Dyella</taxon>
    </lineage>
</organism>
<sequence>MPITFAEWEITPSRMICQEDVTVADKQLTKNRDVPRPVHGAITRVEVWSFHR</sequence>
<proteinExistence type="predicted"/>
<keyword evidence="2" id="KW-1185">Reference proteome</keyword>
<dbReference type="EMBL" id="JBEPMU010000006">
    <property type="protein sequence ID" value="MET3654054.1"/>
    <property type="molecule type" value="Genomic_DNA"/>
</dbReference>
<evidence type="ECO:0000313" key="2">
    <source>
        <dbReference type="Proteomes" id="UP001549184"/>
    </source>
</evidence>
<name>A0ABV2JZ12_9GAMM</name>
<accession>A0ABV2JZ12</accession>